<dbReference type="OrthoDB" id="9811121at2"/>
<dbReference type="KEGG" id="rpod:E0E05_01120"/>
<gene>
    <name evidence="2" type="ORF">E0E05_01120</name>
</gene>
<name>A0A4P6UYM9_9HYPH</name>
<evidence type="ECO:0000259" key="1">
    <source>
        <dbReference type="PROSITE" id="PS50263"/>
    </source>
</evidence>
<dbReference type="EMBL" id="CP036532">
    <property type="protein sequence ID" value="QBK29316.1"/>
    <property type="molecule type" value="Genomic_DNA"/>
</dbReference>
<reference evidence="2 3" key="1">
    <citation type="journal article" date="2017" name="Int. J. Syst. Evol. Microbiol.">
        <title>Roseitalea porphyridii gen. nov., sp. nov., isolated from a red alga, and reclassification of Hoeflea suaedae Chung et al. 2013 as Pseudohoeflea suaedae gen. nov., comb. nov.</title>
        <authorList>
            <person name="Hyeon J.W."/>
            <person name="Jeong S.E."/>
            <person name="Baek K."/>
            <person name="Jeon C.O."/>
        </authorList>
    </citation>
    <scope>NUCLEOTIDE SEQUENCE [LARGE SCALE GENOMIC DNA]</scope>
    <source>
        <strain evidence="2 3">MA7-20</strain>
    </source>
</reference>
<dbReference type="PANTHER" id="PTHR23088:SF50">
    <property type="entry name" value="HYDROLASE YHCX"/>
    <property type="match status" value="1"/>
</dbReference>
<evidence type="ECO:0000313" key="3">
    <source>
        <dbReference type="Proteomes" id="UP000293719"/>
    </source>
</evidence>
<keyword evidence="3" id="KW-1185">Reference proteome</keyword>
<protein>
    <recommendedName>
        <fullName evidence="1">CN hydrolase domain-containing protein</fullName>
    </recommendedName>
</protein>
<accession>A0A4P6UYM9</accession>
<dbReference type="GeneID" id="90765882"/>
<dbReference type="Gene3D" id="3.60.110.10">
    <property type="entry name" value="Carbon-nitrogen hydrolase"/>
    <property type="match status" value="1"/>
</dbReference>
<dbReference type="Pfam" id="PF00795">
    <property type="entry name" value="CN_hydrolase"/>
    <property type="match status" value="1"/>
</dbReference>
<organism evidence="2 3">
    <name type="scientific">Roseitalea porphyridii</name>
    <dbReference type="NCBI Taxonomy" id="1852022"/>
    <lineage>
        <taxon>Bacteria</taxon>
        <taxon>Pseudomonadati</taxon>
        <taxon>Pseudomonadota</taxon>
        <taxon>Alphaproteobacteria</taxon>
        <taxon>Hyphomicrobiales</taxon>
        <taxon>Ahrensiaceae</taxon>
        <taxon>Roseitalea</taxon>
    </lineage>
</organism>
<proteinExistence type="predicted"/>
<dbReference type="PROSITE" id="PS50263">
    <property type="entry name" value="CN_HYDROLASE"/>
    <property type="match status" value="1"/>
</dbReference>
<evidence type="ECO:0000313" key="2">
    <source>
        <dbReference type="EMBL" id="QBK29316.1"/>
    </source>
</evidence>
<dbReference type="RefSeq" id="WP_131615017.1">
    <property type="nucleotide sequence ID" value="NZ_CP036532.1"/>
</dbReference>
<dbReference type="SUPFAM" id="SSF56317">
    <property type="entry name" value="Carbon-nitrogen hydrolase"/>
    <property type="match status" value="1"/>
</dbReference>
<sequence>MKPKVRVASVQMALEPASSRDAFRNRVAHFVRVAGEYGCDFVCFPEHFTLQLLAAAATMIPAEATVDALTEHTEWLRGLLGELAREHDINIIGGSHATRREDGSACNLSIVTRRDGSVATRTKLHPTPDERDVWGISGGAACDAIDTDCGPVGVMICYDSEFPEPVRRLVDQGARLIFVPYLTDTRHGHLRVRYCCHARTVENQCYVVTAGFCGNLANTANLEMAYAQSAILTPSDHGFARDGIAAEAEPQIEQMIFADLDMDLLEAARRDGAVRNLADRRADLYSVSWRGETGASD</sequence>
<dbReference type="Proteomes" id="UP000293719">
    <property type="component" value="Chromosome"/>
</dbReference>
<dbReference type="AlphaFoldDB" id="A0A4P6UYM9"/>
<dbReference type="PANTHER" id="PTHR23088">
    <property type="entry name" value="NITRILASE-RELATED"/>
    <property type="match status" value="1"/>
</dbReference>
<dbReference type="InterPro" id="IPR003010">
    <property type="entry name" value="C-N_Hydrolase"/>
</dbReference>
<dbReference type="CDD" id="cd07574">
    <property type="entry name" value="nitrilase_Rim1_like"/>
    <property type="match status" value="1"/>
</dbReference>
<dbReference type="InterPro" id="IPR036526">
    <property type="entry name" value="C-N_Hydrolase_sf"/>
</dbReference>
<feature type="domain" description="CN hydrolase" evidence="1">
    <location>
        <begin position="5"/>
        <end position="262"/>
    </location>
</feature>